<keyword evidence="1 2" id="KW-0597">Phosphoprotein</keyword>
<protein>
    <submittedName>
        <fullName evidence="4">Response regulator</fullName>
    </submittedName>
</protein>
<gene>
    <name evidence="4" type="ORF">FXF49_06910</name>
</gene>
<feature type="domain" description="Response regulatory" evidence="3">
    <location>
        <begin position="9"/>
        <end position="129"/>
    </location>
</feature>
<evidence type="ECO:0000313" key="4">
    <source>
        <dbReference type="EMBL" id="TYB33308.1"/>
    </source>
</evidence>
<reference evidence="4 5" key="1">
    <citation type="submission" date="2019-08" db="EMBL/GenBank/DDBJ databases">
        <title>Genomic characterization of a novel candidate phylum (ARYD3) from a high temperature, high salinity tertiary oil reservoir in north central Oklahoma, USA.</title>
        <authorList>
            <person name="Youssef N.H."/>
            <person name="Yadav A."/>
            <person name="Elshahed M.S."/>
        </authorList>
    </citation>
    <scope>NUCLEOTIDE SEQUENCE [LARGE SCALE GENOMIC DNA]</scope>
    <source>
        <strain evidence="4">ARYD1</strain>
    </source>
</reference>
<organism evidence="4 5">
    <name type="scientific">Flexistipes sinusarabici</name>
    <dbReference type="NCBI Taxonomy" id="2352"/>
    <lineage>
        <taxon>Bacteria</taxon>
        <taxon>Pseudomonadati</taxon>
        <taxon>Deferribacterota</taxon>
        <taxon>Deferribacteres</taxon>
        <taxon>Deferribacterales</taxon>
        <taxon>Flexistipitaceae</taxon>
        <taxon>Flexistipes</taxon>
    </lineage>
</organism>
<dbReference type="AlphaFoldDB" id="A0A5D0MPQ6"/>
<evidence type="ECO:0000256" key="1">
    <source>
        <dbReference type="ARBA" id="ARBA00022553"/>
    </source>
</evidence>
<dbReference type="PROSITE" id="PS50110">
    <property type="entry name" value="RESPONSE_REGULATORY"/>
    <property type="match status" value="1"/>
</dbReference>
<dbReference type="RefSeq" id="WP_303701170.1">
    <property type="nucleotide sequence ID" value="NZ_VSIV01000165.1"/>
</dbReference>
<name>A0A5D0MPQ6_FLESI</name>
<dbReference type="Pfam" id="PF00072">
    <property type="entry name" value="Response_reg"/>
    <property type="match status" value="1"/>
</dbReference>
<dbReference type="PANTHER" id="PTHR44591">
    <property type="entry name" value="STRESS RESPONSE REGULATOR PROTEIN 1"/>
    <property type="match status" value="1"/>
</dbReference>
<sequence length="131" mass="14308">MNSEAGLYKILIMDDQELILESSSELLTILGYEAETAKNGEGAVDLFENAYHEGEPFDLVILDLTVPGGMGGVKTLAAMKKISSDFKAIVSSGYSNDPIMSDYKNYGFDGVLIKPFKLEVLQETLDKFLGD</sequence>
<dbReference type="Gene3D" id="3.40.50.2300">
    <property type="match status" value="1"/>
</dbReference>
<dbReference type="InterPro" id="IPR011006">
    <property type="entry name" value="CheY-like_superfamily"/>
</dbReference>
<dbReference type="SMART" id="SM00448">
    <property type="entry name" value="REC"/>
    <property type="match status" value="1"/>
</dbReference>
<evidence type="ECO:0000256" key="2">
    <source>
        <dbReference type="PROSITE-ProRule" id="PRU00169"/>
    </source>
</evidence>
<dbReference type="EMBL" id="VSIV01000165">
    <property type="protein sequence ID" value="TYB33308.1"/>
    <property type="molecule type" value="Genomic_DNA"/>
</dbReference>
<feature type="modified residue" description="4-aspartylphosphate" evidence="2">
    <location>
        <position position="63"/>
    </location>
</feature>
<dbReference type="PANTHER" id="PTHR44591:SF3">
    <property type="entry name" value="RESPONSE REGULATORY DOMAIN-CONTAINING PROTEIN"/>
    <property type="match status" value="1"/>
</dbReference>
<dbReference type="InterPro" id="IPR001789">
    <property type="entry name" value="Sig_transdc_resp-reg_receiver"/>
</dbReference>
<dbReference type="GO" id="GO:0000160">
    <property type="term" value="P:phosphorelay signal transduction system"/>
    <property type="evidence" value="ECO:0007669"/>
    <property type="project" value="InterPro"/>
</dbReference>
<dbReference type="SUPFAM" id="SSF52172">
    <property type="entry name" value="CheY-like"/>
    <property type="match status" value="1"/>
</dbReference>
<accession>A0A5D0MPQ6</accession>
<comment type="caution">
    <text evidence="4">The sequence shown here is derived from an EMBL/GenBank/DDBJ whole genome shotgun (WGS) entry which is preliminary data.</text>
</comment>
<dbReference type="Proteomes" id="UP000323337">
    <property type="component" value="Unassembled WGS sequence"/>
</dbReference>
<evidence type="ECO:0000313" key="5">
    <source>
        <dbReference type="Proteomes" id="UP000323337"/>
    </source>
</evidence>
<proteinExistence type="predicted"/>
<evidence type="ECO:0000259" key="3">
    <source>
        <dbReference type="PROSITE" id="PS50110"/>
    </source>
</evidence>
<dbReference type="InterPro" id="IPR050595">
    <property type="entry name" value="Bact_response_regulator"/>
</dbReference>